<protein>
    <submittedName>
        <fullName evidence="1">Uncharacterized protein</fullName>
    </submittedName>
</protein>
<dbReference type="Proteomes" id="UP001057134">
    <property type="component" value="Chromosome"/>
</dbReference>
<accession>A0ABY4RVN3</accession>
<name>A0ABY4RVN3_9BACL</name>
<reference evidence="1" key="2">
    <citation type="journal article" date="2021" name="J Anim Sci Technol">
        <title>Complete genome sequence of Paenibacillus konkukensis sp. nov. SK3146 as a potential probiotic strain.</title>
        <authorList>
            <person name="Jung H.I."/>
            <person name="Park S."/>
            <person name="Niu K.M."/>
            <person name="Lee S.W."/>
            <person name="Kothari D."/>
            <person name="Yi K.J."/>
            <person name="Kim S.K."/>
        </authorList>
    </citation>
    <scope>NUCLEOTIDE SEQUENCE</scope>
    <source>
        <strain evidence="1">SK3146</strain>
    </source>
</reference>
<organism evidence="1 2">
    <name type="scientific">Paenibacillus konkukensis</name>
    <dbReference type="NCBI Taxonomy" id="2020716"/>
    <lineage>
        <taxon>Bacteria</taxon>
        <taxon>Bacillati</taxon>
        <taxon>Bacillota</taxon>
        <taxon>Bacilli</taxon>
        <taxon>Bacillales</taxon>
        <taxon>Paenibacillaceae</taxon>
        <taxon>Paenibacillus</taxon>
    </lineage>
</organism>
<sequence>MNNLSNLKHSFQIPDNDDQEYLTLAIQTVLFNNKDQIRLLADALSDEQFLQEMSDEIVRRARKFKHIAESAAKCFDLQAYEVKGEPLECTTLETRN</sequence>
<proteinExistence type="predicted"/>
<keyword evidence="2" id="KW-1185">Reference proteome</keyword>
<evidence type="ECO:0000313" key="1">
    <source>
        <dbReference type="EMBL" id="UQZ85736.1"/>
    </source>
</evidence>
<evidence type="ECO:0000313" key="2">
    <source>
        <dbReference type="Proteomes" id="UP001057134"/>
    </source>
</evidence>
<gene>
    <name evidence="1" type="ORF">SK3146_05025</name>
</gene>
<dbReference type="EMBL" id="CP027059">
    <property type="protein sequence ID" value="UQZ85736.1"/>
    <property type="molecule type" value="Genomic_DNA"/>
</dbReference>
<reference evidence="1" key="1">
    <citation type="submission" date="2018-02" db="EMBL/GenBank/DDBJ databases">
        <authorList>
            <person name="Kim S.-K."/>
            <person name="Jung H.-I."/>
            <person name="Lee S.-W."/>
        </authorList>
    </citation>
    <scope>NUCLEOTIDE SEQUENCE</scope>
    <source>
        <strain evidence="1">SK3146</strain>
    </source>
</reference>